<evidence type="ECO:0000256" key="4">
    <source>
        <dbReference type="ARBA" id="ARBA00022692"/>
    </source>
</evidence>
<feature type="transmembrane region" description="Helical" evidence="7">
    <location>
        <begin position="343"/>
        <end position="362"/>
    </location>
</feature>
<dbReference type="Gene3D" id="1.20.1250.20">
    <property type="entry name" value="MFS general substrate transporter like domains"/>
    <property type="match status" value="1"/>
</dbReference>
<dbReference type="PROSITE" id="PS00217">
    <property type="entry name" value="SUGAR_TRANSPORT_2"/>
    <property type="match status" value="1"/>
</dbReference>
<evidence type="ECO:0000256" key="6">
    <source>
        <dbReference type="ARBA" id="ARBA00023136"/>
    </source>
</evidence>
<evidence type="ECO:0000259" key="8">
    <source>
        <dbReference type="PROSITE" id="PS50850"/>
    </source>
</evidence>
<dbReference type="Proteomes" id="UP000019146">
    <property type="component" value="Chromosome 2"/>
</dbReference>
<feature type="domain" description="Major facilitator superfamily (MFS) profile" evidence="8">
    <location>
        <begin position="41"/>
        <end position="458"/>
    </location>
</feature>
<dbReference type="PANTHER" id="PTHR23511:SF34">
    <property type="entry name" value="SYNAPTIC VESICLE GLYCOPROTEIN 2"/>
    <property type="match status" value="1"/>
</dbReference>
<comment type="subcellular location">
    <subcellularLocation>
        <location evidence="1">Membrane</location>
        <topology evidence="1">Multi-pass membrane protein</topology>
    </subcellularLocation>
</comment>
<evidence type="ECO:0000256" key="3">
    <source>
        <dbReference type="ARBA" id="ARBA00022448"/>
    </source>
</evidence>
<feature type="transmembrane region" description="Helical" evidence="7">
    <location>
        <begin position="435"/>
        <end position="454"/>
    </location>
</feature>
<feature type="transmembrane region" description="Helical" evidence="7">
    <location>
        <begin position="403"/>
        <end position="423"/>
    </location>
</feature>
<evidence type="ECO:0000256" key="1">
    <source>
        <dbReference type="ARBA" id="ARBA00004141"/>
    </source>
</evidence>
<dbReference type="PROSITE" id="PS50850">
    <property type="entry name" value="MFS"/>
    <property type="match status" value="1"/>
</dbReference>
<dbReference type="InterPro" id="IPR005828">
    <property type="entry name" value="MFS_sugar_transport-like"/>
</dbReference>
<dbReference type="InterPro" id="IPR020846">
    <property type="entry name" value="MFS_dom"/>
</dbReference>
<name>A0A0P0RHV1_9BURK</name>
<feature type="transmembrane region" description="Helical" evidence="7">
    <location>
        <begin position="79"/>
        <end position="98"/>
    </location>
</feature>
<feature type="transmembrane region" description="Helical" evidence="7">
    <location>
        <begin position="105"/>
        <end position="126"/>
    </location>
</feature>
<evidence type="ECO:0000256" key="2">
    <source>
        <dbReference type="ARBA" id="ARBA00010992"/>
    </source>
</evidence>
<feature type="transmembrane region" description="Helical" evidence="7">
    <location>
        <begin position="195"/>
        <end position="214"/>
    </location>
</feature>
<dbReference type="EMBL" id="CP012747">
    <property type="protein sequence ID" value="ALL68058.1"/>
    <property type="molecule type" value="Genomic_DNA"/>
</dbReference>
<feature type="transmembrane region" description="Helical" evidence="7">
    <location>
        <begin position="274"/>
        <end position="295"/>
    </location>
</feature>
<keyword evidence="6 7" id="KW-0472">Membrane</keyword>
<protein>
    <submittedName>
        <fullName evidence="9">Permeases of the major facilitator superfamily</fullName>
    </submittedName>
</protein>
<feature type="transmembrane region" description="Helical" evidence="7">
    <location>
        <begin position="165"/>
        <end position="189"/>
    </location>
</feature>
<dbReference type="SUPFAM" id="SSF103473">
    <property type="entry name" value="MFS general substrate transporter"/>
    <property type="match status" value="1"/>
</dbReference>
<proteinExistence type="inferred from homology"/>
<evidence type="ECO:0000256" key="7">
    <source>
        <dbReference type="SAM" id="Phobius"/>
    </source>
</evidence>
<dbReference type="KEGG" id="bcai:K788_0000831"/>
<organism evidence="9 10">
    <name type="scientific">Paraburkholderia caribensis MBA4</name>
    <dbReference type="NCBI Taxonomy" id="1323664"/>
    <lineage>
        <taxon>Bacteria</taxon>
        <taxon>Pseudomonadati</taxon>
        <taxon>Pseudomonadota</taxon>
        <taxon>Betaproteobacteria</taxon>
        <taxon>Burkholderiales</taxon>
        <taxon>Burkholderiaceae</taxon>
        <taxon>Paraburkholderia</taxon>
    </lineage>
</organism>
<dbReference type="AlphaFoldDB" id="A0A0P0RHV1"/>
<reference evidence="9 10" key="1">
    <citation type="journal article" date="2014" name="Genome Announc.">
        <title>Draft Genome Sequence of the Haloacid-Degrading Burkholderia caribensis Strain MBA4.</title>
        <authorList>
            <person name="Pan Y."/>
            <person name="Kong K.F."/>
            <person name="Tsang J.S."/>
        </authorList>
    </citation>
    <scope>NUCLEOTIDE SEQUENCE [LARGE SCALE GENOMIC DNA]</scope>
    <source>
        <strain evidence="9 10">MBA4</strain>
    </source>
</reference>
<comment type="similarity">
    <text evidence="2">Belongs to the major facilitator superfamily. Sugar transporter (TC 2.A.1.1) family.</text>
</comment>
<dbReference type="GeneID" id="69971815"/>
<dbReference type="GO" id="GO:0016020">
    <property type="term" value="C:membrane"/>
    <property type="evidence" value="ECO:0007669"/>
    <property type="project" value="UniProtKB-SubCell"/>
</dbReference>
<sequence length="467" mass="50428">MSTIDNTFEAHSSAGVSHPATRGSIIARLERLPANAMLVRARILIGLATFFDGFDVIAIAATLPILIGKWHLTPWDVGLMIGASSVGQLIGAFLFPWYAERHGRVKAIALSSGLIGITSIACGFAPTFAVFFVLRIVQGIGLGGELPVAATYINEICRAHGRGRFVLLYEIVFPVGLLASNALGAWIVPRFGWEAMYFIGGMPLILFFVLRRLVPESPRWLAERGRMNEAADAVHAFERTAKSALPPMEDPAGFEAMAARHPKRKMSDLFGKAYWKRSAAVAMLWMTCGVIQYGLSTWLPTIYRTVYHAPLQLALNLAVAASVLGVLGSLLCAMLVDKVGRKPIINWSFMLCALSLVLAGVFHDASVYVVATCCAFALGWLACGFITAYVYTPELYPTSIRAFGCGVGGAWLKLAAIFAPTLVSKTMVGGNLDMAFYLLAVVPFCAALVVKFLGIETKGKVLEQLEA</sequence>
<dbReference type="GO" id="GO:0022857">
    <property type="term" value="F:transmembrane transporter activity"/>
    <property type="evidence" value="ECO:0007669"/>
    <property type="project" value="InterPro"/>
</dbReference>
<dbReference type="CDD" id="cd17316">
    <property type="entry name" value="MFS_SV2_like"/>
    <property type="match status" value="1"/>
</dbReference>
<accession>A0A0P0RHV1</accession>
<keyword evidence="3" id="KW-0813">Transport</keyword>
<feature type="transmembrane region" description="Helical" evidence="7">
    <location>
        <begin position="132"/>
        <end position="153"/>
    </location>
</feature>
<gene>
    <name evidence="9" type="ORF">K788_0000831</name>
</gene>
<evidence type="ECO:0000256" key="5">
    <source>
        <dbReference type="ARBA" id="ARBA00022989"/>
    </source>
</evidence>
<feature type="transmembrane region" description="Helical" evidence="7">
    <location>
        <begin position="315"/>
        <end position="336"/>
    </location>
</feature>
<dbReference type="PANTHER" id="PTHR23511">
    <property type="entry name" value="SYNAPTIC VESICLE GLYCOPROTEIN 2"/>
    <property type="match status" value="1"/>
</dbReference>
<dbReference type="InterPro" id="IPR036259">
    <property type="entry name" value="MFS_trans_sf"/>
</dbReference>
<dbReference type="InterPro" id="IPR005829">
    <property type="entry name" value="Sugar_transporter_CS"/>
</dbReference>
<dbReference type="RefSeq" id="WP_035999030.1">
    <property type="nucleotide sequence ID" value="NZ_CP012747.1"/>
</dbReference>
<dbReference type="Pfam" id="PF00083">
    <property type="entry name" value="Sugar_tr"/>
    <property type="match status" value="1"/>
</dbReference>
<keyword evidence="5 7" id="KW-1133">Transmembrane helix</keyword>
<feature type="transmembrane region" description="Helical" evidence="7">
    <location>
        <begin position="368"/>
        <end position="391"/>
    </location>
</feature>
<feature type="transmembrane region" description="Helical" evidence="7">
    <location>
        <begin position="43"/>
        <end position="67"/>
    </location>
</feature>
<keyword evidence="4 7" id="KW-0812">Transmembrane</keyword>
<evidence type="ECO:0000313" key="9">
    <source>
        <dbReference type="EMBL" id="ALL68058.1"/>
    </source>
</evidence>
<evidence type="ECO:0000313" key="10">
    <source>
        <dbReference type="Proteomes" id="UP000019146"/>
    </source>
</evidence>